<dbReference type="OrthoDB" id="3880115at2759"/>
<proteinExistence type="predicted"/>
<sequence length="331" mass="38163">MKSCYQIAMINPEPLGPMEVKSDPVVKRHANDTHEDESLVTLRLSQSYSGIKRGLDSAKRVDEDSRRYPKRRRSVNSELLPQKALRFELLGGAINSPFFELPREIRDMVYDFVLAYPEGFHFDEFLSQLRIDGRRPPDLTINFVRHVMRGETLHLALKVNKLSFGSDLIADNGRGASVARSCLFMGRRSPEQRAMVRNIELIEDVQRRSSGICIEYLRPTIYPNLAQLCSSLPLLRVKVYMRFGCFYCLVAKPPLHFKFFSRRLIAQKWSGSKITTSVKFSMQVPSIREQQRVEVLWARNLLCPLFSWSLDNREAIEEINGIPWTPTIPVD</sequence>
<reference evidence="1 2" key="1">
    <citation type="journal article" date="2016" name="Nat. Commun.">
        <title>Ectomycorrhizal ecology is imprinted in the genome of the dominant symbiotic fungus Cenococcum geophilum.</title>
        <authorList>
            <consortium name="DOE Joint Genome Institute"/>
            <person name="Peter M."/>
            <person name="Kohler A."/>
            <person name="Ohm R.A."/>
            <person name="Kuo A."/>
            <person name="Krutzmann J."/>
            <person name="Morin E."/>
            <person name="Arend M."/>
            <person name="Barry K.W."/>
            <person name="Binder M."/>
            <person name="Choi C."/>
            <person name="Clum A."/>
            <person name="Copeland A."/>
            <person name="Grisel N."/>
            <person name="Haridas S."/>
            <person name="Kipfer T."/>
            <person name="LaButti K."/>
            <person name="Lindquist E."/>
            <person name="Lipzen A."/>
            <person name="Maire R."/>
            <person name="Meier B."/>
            <person name="Mihaltcheva S."/>
            <person name="Molinier V."/>
            <person name="Murat C."/>
            <person name="Poggeler S."/>
            <person name="Quandt C.A."/>
            <person name="Sperisen C."/>
            <person name="Tritt A."/>
            <person name="Tisserant E."/>
            <person name="Crous P.W."/>
            <person name="Henrissat B."/>
            <person name="Nehls U."/>
            <person name="Egli S."/>
            <person name="Spatafora J.W."/>
            <person name="Grigoriev I.V."/>
            <person name="Martin F.M."/>
        </authorList>
    </citation>
    <scope>NUCLEOTIDE SEQUENCE [LARGE SCALE GENOMIC DNA]</scope>
    <source>
        <strain evidence="1 2">CBS 207.34</strain>
    </source>
</reference>
<dbReference type="Proteomes" id="UP000250140">
    <property type="component" value="Unassembled WGS sequence"/>
</dbReference>
<dbReference type="AlphaFoldDB" id="A0A8E2F691"/>
<keyword evidence="2" id="KW-1185">Reference proteome</keyword>
<evidence type="ECO:0000313" key="2">
    <source>
        <dbReference type="Proteomes" id="UP000250140"/>
    </source>
</evidence>
<organism evidence="1 2">
    <name type="scientific">Glonium stellatum</name>
    <dbReference type="NCBI Taxonomy" id="574774"/>
    <lineage>
        <taxon>Eukaryota</taxon>
        <taxon>Fungi</taxon>
        <taxon>Dikarya</taxon>
        <taxon>Ascomycota</taxon>
        <taxon>Pezizomycotina</taxon>
        <taxon>Dothideomycetes</taxon>
        <taxon>Pleosporomycetidae</taxon>
        <taxon>Gloniales</taxon>
        <taxon>Gloniaceae</taxon>
        <taxon>Glonium</taxon>
    </lineage>
</organism>
<name>A0A8E2F691_9PEZI</name>
<dbReference type="EMBL" id="KV749067">
    <property type="protein sequence ID" value="OCL11320.1"/>
    <property type="molecule type" value="Genomic_DNA"/>
</dbReference>
<evidence type="ECO:0000313" key="1">
    <source>
        <dbReference type="EMBL" id="OCL11320.1"/>
    </source>
</evidence>
<protein>
    <submittedName>
        <fullName evidence="1">Uncharacterized protein</fullName>
    </submittedName>
</protein>
<gene>
    <name evidence="1" type="ORF">AOQ84DRAFT_361622</name>
</gene>
<accession>A0A8E2F691</accession>